<reference evidence="2 3" key="1">
    <citation type="submission" date="2022-01" db="EMBL/GenBank/DDBJ databases">
        <authorList>
            <person name="Xiong W."/>
            <person name="Schranz E."/>
        </authorList>
    </citation>
    <scope>NUCLEOTIDE SEQUENCE [LARGE SCALE GENOMIC DNA]</scope>
</reference>
<feature type="region of interest" description="Disordered" evidence="1">
    <location>
        <begin position="1"/>
        <end position="21"/>
    </location>
</feature>
<dbReference type="AlphaFoldDB" id="A0AAU9NW36"/>
<feature type="compositionally biased region" description="Acidic residues" evidence="1">
    <location>
        <begin position="132"/>
        <end position="141"/>
    </location>
</feature>
<gene>
    <name evidence="2" type="ORF">LVIROSA_LOCUS28267</name>
</gene>
<dbReference type="Proteomes" id="UP001157418">
    <property type="component" value="Unassembled WGS sequence"/>
</dbReference>
<keyword evidence="3" id="KW-1185">Reference proteome</keyword>
<evidence type="ECO:0000313" key="2">
    <source>
        <dbReference type="EMBL" id="CAH1442268.1"/>
    </source>
</evidence>
<accession>A0AAU9NW36</accession>
<dbReference type="EMBL" id="CAKMRJ010005412">
    <property type="protein sequence ID" value="CAH1442268.1"/>
    <property type="molecule type" value="Genomic_DNA"/>
</dbReference>
<feature type="region of interest" description="Disordered" evidence="1">
    <location>
        <begin position="129"/>
        <end position="155"/>
    </location>
</feature>
<protein>
    <submittedName>
        <fullName evidence="2">Uncharacterized protein</fullName>
    </submittedName>
</protein>
<feature type="region of interest" description="Disordered" evidence="1">
    <location>
        <begin position="59"/>
        <end position="83"/>
    </location>
</feature>
<evidence type="ECO:0000256" key="1">
    <source>
        <dbReference type="SAM" id="MobiDB-lite"/>
    </source>
</evidence>
<feature type="compositionally biased region" description="Acidic residues" evidence="1">
    <location>
        <begin position="12"/>
        <end position="21"/>
    </location>
</feature>
<organism evidence="2 3">
    <name type="scientific">Lactuca virosa</name>
    <dbReference type="NCBI Taxonomy" id="75947"/>
    <lineage>
        <taxon>Eukaryota</taxon>
        <taxon>Viridiplantae</taxon>
        <taxon>Streptophyta</taxon>
        <taxon>Embryophyta</taxon>
        <taxon>Tracheophyta</taxon>
        <taxon>Spermatophyta</taxon>
        <taxon>Magnoliopsida</taxon>
        <taxon>eudicotyledons</taxon>
        <taxon>Gunneridae</taxon>
        <taxon>Pentapetalae</taxon>
        <taxon>asterids</taxon>
        <taxon>campanulids</taxon>
        <taxon>Asterales</taxon>
        <taxon>Asteraceae</taxon>
        <taxon>Cichorioideae</taxon>
        <taxon>Cichorieae</taxon>
        <taxon>Lactucinae</taxon>
        <taxon>Lactuca</taxon>
    </lineage>
</organism>
<proteinExistence type="predicted"/>
<sequence>MESSANVHDFSGDCDDGISDDESLDVTLEDEIARGLNFTQNVEFLNLLCDNGKLSNSFAETLGHEEESGGSPSIPKADDDEEGIEYEFPEQVLETQADVDAEMVHETQSINDLRESGYTEDEIARCVAAEHTEDDEEEGIDETQPQVTIKKRRPSERIAKLGKKIDGLGSASENPLEIE</sequence>
<evidence type="ECO:0000313" key="3">
    <source>
        <dbReference type="Proteomes" id="UP001157418"/>
    </source>
</evidence>
<name>A0AAU9NW36_9ASTR</name>
<comment type="caution">
    <text evidence="2">The sequence shown here is derived from an EMBL/GenBank/DDBJ whole genome shotgun (WGS) entry which is preliminary data.</text>
</comment>